<organism evidence="2 5">
    <name type="scientific">Colwellia psychrerythraea</name>
    <name type="common">Vibrio psychroerythus</name>
    <dbReference type="NCBI Taxonomy" id="28229"/>
    <lineage>
        <taxon>Bacteria</taxon>
        <taxon>Pseudomonadati</taxon>
        <taxon>Pseudomonadota</taxon>
        <taxon>Gammaproteobacteria</taxon>
        <taxon>Alteromonadales</taxon>
        <taxon>Colwelliaceae</taxon>
        <taxon>Colwellia</taxon>
    </lineage>
</organism>
<dbReference type="EMBL" id="JQEC01000028">
    <property type="protein sequence ID" value="KGJ93284.1"/>
    <property type="molecule type" value="Genomic_DNA"/>
</dbReference>
<evidence type="ECO:0000313" key="1">
    <source>
        <dbReference type="EMBL" id="KGJ90211.1"/>
    </source>
</evidence>
<evidence type="ECO:0000313" key="4">
    <source>
        <dbReference type="EMBL" id="KGJ93284.1"/>
    </source>
</evidence>
<dbReference type="EMBL" id="JQEC01000048">
    <property type="protein sequence ID" value="KGJ90216.1"/>
    <property type="molecule type" value="Genomic_DNA"/>
</dbReference>
<evidence type="ECO:0000313" key="5">
    <source>
        <dbReference type="Proteomes" id="UP000029868"/>
    </source>
</evidence>
<name>A0A099KJ19_COLPS</name>
<gene>
    <name evidence="4" type="ORF">GAB14E_2690</name>
    <name evidence="3" type="ORF">GAB14E_3701</name>
    <name evidence="1" type="ORF">GAB14E_3704</name>
    <name evidence="2" type="ORF">GAB14E_3708</name>
</gene>
<dbReference type="PATRIC" id="fig|28229.3.peg.2315"/>
<dbReference type="Proteomes" id="UP000029868">
    <property type="component" value="Unassembled WGS sequence"/>
</dbReference>
<comment type="caution">
    <text evidence="2">The sequence shown here is derived from an EMBL/GenBank/DDBJ whole genome shotgun (WGS) entry which is preliminary data.</text>
</comment>
<protein>
    <submittedName>
        <fullName evidence="2">Uncharacterized protein</fullName>
    </submittedName>
</protein>
<sequence>MNQWKFQLLPSKKDALGVGEGFRMDSVAEQIEREVNEALPYRFKFHKIGKIVVWLGPRNDQEDYVEQMGVSLQLYENFCADSYIKSSDEQKQELLKVIIRDVFNWFSDNFDDSEFFVNKVKSQVAWVH</sequence>
<proteinExistence type="predicted"/>
<accession>A0A099KJ19</accession>
<evidence type="ECO:0000313" key="3">
    <source>
        <dbReference type="EMBL" id="KGJ90216.1"/>
    </source>
</evidence>
<evidence type="ECO:0000313" key="2">
    <source>
        <dbReference type="EMBL" id="KGJ90215.1"/>
    </source>
</evidence>
<reference evidence="2 5" key="1">
    <citation type="submission" date="2014-08" db="EMBL/GenBank/DDBJ databases">
        <title>Genomic and Phenotypic Diversity of Colwellia psychrerythraea strains from Disparate Marine Basins.</title>
        <authorList>
            <person name="Techtmann S.M."/>
            <person name="Stelling S.C."/>
            <person name="Utturkar S.M."/>
            <person name="Alshibli N."/>
            <person name="Harris A."/>
            <person name="Brown S.D."/>
            <person name="Hazen T.C."/>
        </authorList>
    </citation>
    <scope>NUCLEOTIDE SEQUENCE [LARGE SCALE GENOMIC DNA]</scope>
    <source>
        <strain evidence="2 5">GAB14E</strain>
    </source>
</reference>
<dbReference type="EMBL" id="JQEC01000049">
    <property type="protein sequence ID" value="KGJ90215.1"/>
    <property type="molecule type" value="Genomic_DNA"/>
</dbReference>
<dbReference type="RefSeq" id="WP_033082363.1">
    <property type="nucleotide sequence ID" value="NZ_JQEC01000048.1"/>
</dbReference>
<dbReference type="EMBL" id="JQEC01000049">
    <property type="protein sequence ID" value="KGJ90211.1"/>
    <property type="molecule type" value="Genomic_DNA"/>
</dbReference>
<dbReference type="AlphaFoldDB" id="A0A099KJ19"/>